<evidence type="ECO:0000313" key="13">
    <source>
        <dbReference type="Proteomes" id="UP000222531"/>
    </source>
</evidence>
<keyword evidence="6" id="KW-0460">Magnesium</keyword>
<dbReference type="PANTHER" id="PTHR48090">
    <property type="entry name" value="UNDECAPRENYL-PHOSPHATE 4-DEOXY-4-FORMAMIDO-L-ARABINOSE TRANSFERASE-RELATED"/>
    <property type="match status" value="1"/>
</dbReference>
<keyword evidence="13" id="KW-1185">Reference proteome</keyword>
<name>A0A2G1XJX1_STRCJ</name>
<evidence type="ECO:0000256" key="6">
    <source>
        <dbReference type="ARBA" id="ARBA00022842"/>
    </source>
</evidence>
<dbReference type="EC" id="2.4.1.266" evidence="7"/>
<dbReference type="EMBL" id="NHZO01000145">
    <property type="protein sequence ID" value="PHQ51500.1"/>
    <property type="molecule type" value="Genomic_DNA"/>
</dbReference>
<evidence type="ECO:0000256" key="7">
    <source>
        <dbReference type="ARBA" id="ARBA00039022"/>
    </source>
</evidence>
<comment type="cofactor">
    <cofactor evidence="2">
        <name>Mg(2+)</name>
        <dbReference type="ChEBI" id="CHEBI:18420"/>
    </cofactor>
</comment>
<feature type="domain" description="Glycosyltransferase 2-like" evidence="11">
    <location>
        <begin position="58"/>
        <end position="174"/>
    </location>
</feature>
<evidence type="ECO:0000256" key="1">
    <source>
        <dbReference type="ARBA" id="ARBA00001936"/>
    </source>
</evidence>
<evidence type="ECO:0000256" key="4">
    <source>
        <dbReference type="ARBA" id="ARBA00022676"/>
    </source>
</evidence>
<dbReference type="GO" id="GO:0016757">
    <property type="term" value="F:glycosyltransferase activity"/>
    <property type="evidence" value="ECO:0007669"/>
    <property type="project" value="UniProtKB-KW"/>
</dbReference>
<comment type="caution">
    <text evidence="12">The sequence shown here is derived from an EMBL/GenBank/DDBJ whole genome shotgun (WGS) entry which is preliminary data.</text>
</comment>
<evidence type="ECO:0000313" key="12">
    <source>
        <dbReference type="EMBL" id="PHQ51500.1"/>
    </source>
</evidence>
<evidence type="ECO:0000256" key="3">
    <source>
        <dbReference type="ARBA" id="ARBA00006739"/>
    </source>
</evidence>
<dbReference type="AlphaFoldDB" id="A0A2G1XJX1"/>
<comment type="cofactor">
    <cofactor evidence="1">
        <name>Mn(2+)</name>
        <dbReference type="ChEBI" id="CHEBI:29035"/>
    </cofactor>
</comment>
<evidence type="ECO:0000256" key="9">
    <source>
        <dbReference type="ARBA" id="ARBA00048689"/>
    </source>
</evidence>
<accession>A0A2G1XJX1</accession>
<evidence type="ECO:0000256" key="5">
    <source>
        <dbReference type="ARBA" id="ARBA00022679"/>
    </source>
</evidence>
<sequence length="338" mass="36805">MLVQESWQWHVSWVLVRGREGRAVTIKTFLGSPTDGPQELAAVKRASTTPLGALARVSVVIPARNCSRTIQGVVTPVVEDLVAAGAVDEVVVVDHDSVDDTASLAAGAGARVIRFSAAGPIGEIPDSGKGAVMWKGIWASDGDIVVFVDGDHLRFDSSKVSRLVGPLLRDPALHHVRAFYDQYEGGRTTEAMARPVLSLLHPELAGLRQPLSGEHASRRVTLAGLVFPVGWGTEFSILDQISRRHGASAIGQVDLQYKQHTKGDWAHISLQAFELLYVALRTELRSQGRELPEHWGNVVMTPGERPGEVVQRAARTAELPPLTSLPEWADRERERLRS</sequence>
<dbReference type="CDD" id="cd00761">
    <property type="entry name" value="Glyco_tranf_GTA_type"/>
    <property type="match status" value="1"/>
</dbReference>
<dbReference type="OrthoDB" id="5011697at2"/>
<evidence type="ECO:0000256" key="8">
    <source>
        <dbReference type="ARBA" id="ARBA00040894"/>
    </source>
</evidence>
<evidence type="ECO:0000256" key="10">
    <source>
        <dbReference type="ARBA" id="ARBA00048997"/>
    </source>
</evidence>
<comment type="catalytic activity">
    <reaction evidence="9">
        <text>(2R)-3-phosphoglycerate + UDP-alpha-D-glucose = (2R)-2-O-(alpha-D-glucopyranosyl)-3-phospho-glycerate + UDP + H(+)</text>
        <dbReference type="Rhea" id="RHEA:31319"/>
        <dbReference type="ChEBI" id="CHEBI:15378"/>
        <dbReference type="ChEBI" id="CHEBI:58223"/>
        <dbReference type="ChEBI" id="CHEBI:58272"/>
        <dbReference type="ChEBI" id="CHEBI:58885"/>
        <dbReference type="ChEBI" id="CHEBI:62600"/>
        <dbReference type="EC" id="2.4.1.266"/>
    </reaction>
    <physiologicalReaction direction="left-to-right" evidence="9">
        <dbReference type="Rhea" id="RHEA:31320"/>
    </physiologicalReaction>
</comment>
<organism evidence="12 13">
    <name type="scientific">Streptomyces cinnamoneus</name>
    <name type="common">Streptoverticillium cinnamoneum</name>
    <dbReference type="NCBI Taxonomy" id="53446"/>
    <lineage>
        <taxon>Bacteria</taxon>
        <taxon>Bacillati</taxon>
        <taxon>Actinomycetota</taxon>
        <taxon>Actinomycetes</taxon>
        <taxon>Kitasatosporales</taxon>
        <taxon>Streptomycetaceae</taxon>
        <taxon>Streptomyces</taxon>
        <taxon>Streptomyces cinnamoneus group</taxon>
    </lineage>
</organism>
<gene>
    <name evidence="12" type="ORF">BLA24_13405</name>
</gene>
<keyword evidence="4" id="KW-0328">Glycosyltransferase</keyword>
<dbReference type="Proteomes" id="UP000222531">
    <property type="component" value="Unassembled WGS sequence"/>
</dbReference>
<evidence type="ECO:0000256" key="2">
    <source>
        <dbReference type="ARBA" id="ARBA00001946"/>
    </source>
</evidence>
<comment type="catalytic activity">
    <reaction evidence="10">
        <text>an NDP-alpha-D-glucose + (2R)-3-phosphoglycerate = (2R)-2-O-(alpha-D-glucopyranosyl)-3-phospho-glycerate + a ribonucleoside 5'-diphosphate + H(+)</text>
        <dbReference type="Rhea" id="RHEA:47244"/>
        <dbReference type="ChEBI" id="CHEBI:15378"/>
        <dbReference type="ChEBI" id="CHEBI:57930"/>
        <dbReference type="ChEBI" id="CHEBI:58272"/>
        <dbReference type="ChEBI" id="CHEBI:62600"/>
        <dbReference type="ChEBI" id="CHEBI:76533"/>
        <dbReference type="EC" id="2.4.1.266"/>
    </reaction>
    <physiologicalReaction direction="left-to-right" evidence="10">
        <dbReference type="Rhea" id="RHEA:47245"/>
    </physiologicalReaction>
</comment>
<dbReference type="InterPro" id="IPR029044">
    <property type="entry name" value="Nucleotide-diphossugar_trans"/>
</dbReference>
<keyword evidence="5" id="KW-0808">Transferase</keyword>
<comment type="similarity">
    <text evidence="3">Belongs to the glycosyltransferase 2 family.</text>
</comment>
<dbReference type="PANTHER" id="PTHR48090:SF10">
    <property type="entry name" value="GLUCOSYL-3-PHOSPHOGLYCERATE SYNTHASE"/>
    <property type="match status" value="1"/>
</dbReference>
<reference evidence="12 13" key="1">
    <citation type="journal article" date="2017" name="Biochemistry">
        <title>Identification of the Biosynthetic Pathway for the Antibiotic Bicyclomycin.</title>
        <authorList>
            <person name="Patteson J."/>
            <person name="Cai W."/>
            <person name="Johnson R.A."/>
            <person name="Santa Maria K."/>
            <person name="Li B."/>
        </authorList>
    </citation>
    <scope>NUCLEOTIDE SEQUENCE [LARGE SCALE GENOMIC DNA]</scope>
    <source>
        <strain evidence="12 13">ATCC 21532</strain>
    </source>
</reference>
<proteinExistence type="inferred from homology"/>
<dbReference type="Gene3D" id="3.90.550.10">
    <property type="entry name" value="Spore Coat Polysaccharide Biosynthesis Protein SpsA, Chain A"/>
    <property type="match status" value="1"/>
</dbReference>
<dbReference type="InterPro" id="IPR050256">
    <property type="entry name" value="Glycosyltransferase_2"/>
</dbReference>
<dbReference type="Pfam" id="PF00535">
    <property type="entry name" value="Glycos_transf_2"/>
    <property type="match status" value="1"/>
</dbReference>
<dbReference type="InterPro" id="IPR001173">
    <property type="entry name" value="Glyco_trans_2-like"/>
</dbReference>
<protein>
    <recommendedName>
        <fullName evidence="8">Glucosyl-3-phosphoglycerate synthase</fullName>
        <ecNumber evidence="7">2.4.1.266</ecNumber>
    </recommendedName>
</protein>
<evidence type="ECO:0000259" key="11">
    <source>
        <dbReference type="Pfam" id="PF00535"/>
    </source>
</evidence>
<dbReference type="SUPFAM" id="SSF53448">
    <property type="entry name" value="Nucleotide-diphospho-sugar transferases"/>
    <property type="match status" value="1"/>
</dbReference>